<proteinExistence type="predicted"/>
<accession>A0A2P2JZ06</accession>
<evidence type="ECO:0000256" key="1">
    <source>
        <dbReference type="SAM" id="MobiDB-lite"/>
    </source>
</evidence>
<organism evidence="2">
    <name type="scientific">Rhizophora mucronata</name>
    <name type="common">Asiatic mangrove</name>
    <dbReference type="NCBI Taxonomy" id="61149"/>
    <lineage>
        <taxon>Eukaryota</taxon>
        <taxon>Viridiplantae</taxon>
        <taxon>Streptophyta</taxon>
        <taxon>Embryophyta</taxon>
        <taxon>Tracheophyta</taxon>
        <taxon>Spermatophyta</taxon>
        <taxon>Magnoliopsida</taxon>
        <taxon>eudicotyledons</taxon>
        <taxon>Gunneridae</taxon>
        <taxon>Pentapetalae</taxon>
        <taxon>rosids</taxon>
        <taxon>fabids</taxon>
        <taxon>Malpighiales</taxon>
        <taxon>Rhizophoraceae</taxon>
        <taxon>Rhizophora</taxon>
    </lineage>
</organism>
<sequence>MKPKSLKRKSSKVTDPPTHLQKSQRGSAAWSTPTSTAKRGKTTPLDSLSNKVHQMRQPPTL</sequence>
<dbReference type="AlphaFoldDB" id="A0A2P2JZ06"/>
<name>A0A2P2JZ06_RHIMU</name>
<protein>
    <submittedName>
        <fullName evidence="2">Uncharacterized protein</fullName>
    </submittedName>
</protein>
<feature type="compositionally biased region" description="Polar residues" evidence="1">
    <location>
        <begin position="20"/>
        <end position="37"/>
    </location>
</feature>
<feature type="compositionally biased region" description="Basic residues" evidence="1">
    <location>
        <begin position="1"/>
        <end position="11"/>
    </location>
</feature>
<evidence type="ECO:0000313" key="2">
    <source>
        <dbReference type="EMBL" id="MBW98704.1"/>
    </source>
</evidence>
<dbReference type="EMBL" id="GGEC01018221">
    <property type="protein sequence ID" value="MBW98704.1"/>
    <property type="molecule type" value="Transcribed_RNA"/>
</dbReference>
<feature type="region of interest" description="Disordered" evidence="1">
    <location>
        <begin position="1"/>
        <end position="61"/>
    </location>
</feature>
<feature type="compositionally biased region" description="Polar residues" evidence="1">
    <location>
        <begin position="44"/>
        <end position="61"/>
    </location>
</feature>
<reference evidence="2" key="1">
    <citation type="submission" date="2018-02" db="EMBL/GenBank/DDBJ databases">
        <title>Rhizophora mucronata_Transcriptome.</title>
        <authorList>
            <person name="Meera S.P."/>
            <person name="Sreeshan A."/>
            <person name="Augustine A."/>
        </authorList>
    </citation>
    <scope>NUCLEOTIDE SEQUENCE</scope>
    <source>
        <tissue evidence="2">Leaf</tissue>
    </source>
</reference>